<sequence length="181" mass="20275">MGIRKKALMCAVTVIIGIVGVEYAGVVRTSPQGLELIGDAESCRRDPYVCPADKLTAGIGSTTGIRAGHVYSDNEIAAMWVEDIKRAERCIDRNFNGRLLTQGQFDALTSAAFNMGCLNLMWFTDRLGVKQRTTLWRYAQEKRWPEMCNRLTDFVNAAGRKLPGLVKRREAERLMCLTPEE</sequence>
<name>A0ACC5RR55_ENTAG</name>
<evidence type="ECO:0000313" key="2">
    <source>
        <dbReference type="Proteomes" id="UP000633731"/>
    </source>
</evidence>
<organism evidence="1 2">
    <name type="scientific">Enterobacter agglomerans</name>
    <name type="common">Erwinia herbicola</name>
    <name type="synonym">Pantoea agglomerans</name>
    <dbReference type="NCBI Taxonomy" id="549"/>
    <lineage>
        <taxon>Bacteria</taxon>
        <taxon>Pseudomonadati</taxon>
        <taxon>Pseudomonadota</taxon>
        <taxon>Gammaproteobacteria</taxon>
        <taxon>Enterobacterales</taxon>
        <taxon>Erwiniaceae</taxon>
        <taxon>Pantoea</taxon>
        <taxon>Pantoea agglomerans group</taxon>
    </lineage>
</organism>
<accession>A0ACC5RR55</accession>
<evidence type="ECO:0000313" key="1">
    <source>
        <dbReference type="EMBL" id="MBK4727189.1"/>
    </source>
</evidence>
<keyword evidence="2" id="KW-1185">Reference proteome</keyword>
<gene>
    <name evidence="1" type="ORF">JJL49_18335</name>
</gene>
<dbReference type="EMBL" id="JAEOXF010000013">
    <property type="protein sequence ID" value="MBK4727189.1"/>
    <property type="molecule type" value="Genomic_DNA"/>
</dbReference>
<protein>
    <submittedName>
        <fullName evidence="1">Lysozyme</fullName>
    </submittedName>
</protein>
<dbReference type="Proteomes" id="UP000633731">
    <property type="component" value="Unassembled WGS sequence"/>
</dbReference>
<reference evidence="1" key="1">
    <citation type="submission" date="2021-01" db="EMBL/GenBank/DDBJ databases">
        <title>Draft genome of Pantoea agglomerans Eh 335.</title>
        <authorList>
            <person name="Emsley S.A."/>
            <person name="Oline D.K."/>
            <person name="Saw J.H."/>
            <person name="Ushijima B."/>
            <person name="Videau P."/>
            <person name="Koyack M.J."/>
        </authorList>
    </citation>
    <scope>NUCLEOTIDE SEQUENCE</scope>
    <source>
        <strain evidence="1">Eh 335</strain>
    </source>
</reference>
<proteinExistence type="predicted"/>
<comment type="caution">
    <text evidence="1">The sequence shown here is derived from an EMBL/GenBank/DDBJ whole genome shotgun (WGS) entry which is preliminary data.</text>
</comment>